<reference evidence="3" key="1">
    <citation type="submission" date="2024-06" db="EMBL/GenBank/DDBJ databases">
        <authorList>
            <person name="Sun Y."/>
        </authorList>
    </citation>
    <scope>NUCLEOTIDE SEQUENCE</scope>
    <source>
        <strain evidence="3">IGA1.0</strain>
    </source>
</reference>
<dbReference type="InterPro" id="IPR025870">
    <property type="entry name" value="Glyoxalase-like_dom"/>
</dbReference>
<feature type="chain" id="PRO_5043851487" evidence="1">
    <location>
        <begin position="23"/>
        <end position="332"/>
    </location>
</feature>
<dbReference type="AlphaFoldDB" id="A0AAU7QHE0"/>
<gene>
    <name evidence="3" type="ORF">ABNK63_10350</name>
</gene>
<keyword evidence="1" id="KW-0732">Signal</keyword>
<dbReference type="Pfam" id="PF13468">
    <property type="entry name" value="Glyoxalase_3"/>
    <property type="match status" value="1"/>
</dbReference>
<feature type="signal peptide" evidence="1">
    <location>
        <begin position="1"/>
        <end position="22"/>
    </location>
</feature>
<name>A0AAU7QHE0_9GAMM</name>
<evidence type="ECO:0000256" key="1">
    <source>
        <dbReference type="SAM" id="SignalP"/>
    </source>
</evidence>
<sequence length="332" mass="35347">MRSIILLSALMSGLCLGQPAAAAPSPDDTSRIDHVLLWGRSIDQVSAVMTVKLGFQVRPGRNPDGVANRYVRMSDGSYVELEGITRPDARMDPGMRADQFALRGGPGARTFGLRSSTLDRERLSLRQRGFAPTEIFSAAPNDPDGDGPAAPPRWRLFAFERQPLSSNLFFIDYAAGRPTPTRVADARSARVHPNGARELSAIWLLSSNAETDQRQLAAMGFADATPVSVAQVGARGYCVPIDRKRVLVLQPDGAGIAADALRSGGPQVLAISVAVADIASARRQVERGYEKPLAGYRGLLGPSFLAPTREDLGLLVEFHAGFGVAATSPCGG</sequence>
<feature type="domain" description="Glyoxalase-like" evidence="2">
    <location>
        <begin position="32"/>
        <end position="218"/>
    </location>
</feature>
<dbReference type="InterPro" id="IPR029068">
    <property type="entry name" value="Glyas_Bleomycin-R_OHBP_Dase"/>
</dbReference>
<proteinExistence type="predicted"/>
<dbReference type="EMBL" id="CP157948">
    <property type="protein sequence ID" value="XBS88804.1"/>
    <property type="molecule type" value="Genomic_DNA"/>
</dbReference>
<protein>
    <submittedName>
        <fullName evidence="3">VOC family protein</fullName>
    </submittedName>
</protein>
<evidence type="ECO:0000313" key="3">
    <source>
        <dbReference type="EMBL" id="XBS88804.1"/>
    </source>
</evidence>
<dbReference type="SUPFAM" id="SSF54593">
    <property type="entry name" value="Glyoxalase/Bleomycin resistance protein/Dihydroxybiphenyl dioxygenase"/>
    <property type="match status" value="1"/>
</dbReference>
<dbReference type="RefSeq" id="WP_350015554.1">
    <property type="nucleotide sequence ID" value="NZ_CP157948.1"/>
</dbReference>
<evidence type="ECO:0000259" key="2">
    <source>
        <dbReference type="Pfam" id="PF13468"/>
    </source>
</evidence>
<dbReference type="Gene3D" id="3.10.180.10">
    <property type="entry name" value="2,3-Dihydroxybiphenyl 1,2-Dioxygenase, domain 1"/>
    <property type="match status" value="1"/>
</dbReference>
<accession>A0AAU7QHE0</accession>
<organism evidence="3">
    <name type="scientific">Rhodanobacter sp. IGA1.0</name>
    <dbReference type="NCBI Taxonomy" id="3158582"/>
    <lineage>
        <taxon>Bacteria</taxon>
        <taxon>Pseudomonadati</taxon>
        <taxon>Pseudomonadota</taxon>
        <taxon>Gammaproteobacteria</taxon>
        <taxon>Lysobacterales</taxon>
        <taxon>Rhodanobacteraceae</taxon>
        <taxon>Rhodanobacter</taxon>
    </lineage>
</organism>